<dbReference type="GeneID" id="14495587"/>
<dbReference type="GO" id="GO:0000472">
    <property type="term" value="P:endonucleolytic cleavage to generate mature 5'-end of SSU-rRNA from (SSU-rRNA, 5.8S rRNA, LSU-rRNA)"/>
    <property type="evidence" value="ECO:0007669"/>
    <property type="project" value="EnsemblFungi"/>
</dbReference>
<comment type="subcellular location">
    <subcellularLocation>
        <location evidence="1">Nucleus</location>
        <location evidence="1">Nucleolus</location>
    </subcellularLocation>
</comment>
<dbReference type="SMART" id="SM00316">
    <property type="entry name" value="S1"/>
    <property type="match status" value="10"/>
</dbReference>
<dbReference type="GO" id="GO:0000447">
    <property type="term" value="P:endonucleolytic cleavage in ITS1 to separate SSU-rRNA from 5.8S rRNA and LSU-rRNA from tricistronic rRNA transcript (SSU-rRNA, 5.8S rRNA, LSU-rRNA)"/>
    <property type="evidence" value="ECO:0007669"/>
    <property type="project" value="EnsemblFungi"/>
</dbReference>
<evidence type="ECO:0000256" key="8">
    <source>
        <dbReference type="ARBA" id="ARBA00073619"/>
    </source>
</evidence>
<feature type="region of interest" description="Disordered" evidence="10">
    <location>
        <begin position="64"/>
        <end position="100"/>
    </location>
</feature>
<name>I2H2K2_HENB6</name>
<dbReference type="PANTHER" id="PTHR23270">
    <property type="entry name" value="PROGRAMMED CELL DEATH PROTEIN 11 PRE-RRNA PROCESSING PROTEIN RRP5"/>
    <property type="match status" value="1"/>
</dbReference>
<dbReference type="CDD" id="cd05698">
    <property type="entry name" value="S1_Rrp5_repeat_hs6_sc5"/>
    <property type="match status" value="1"/>
</dbReference>
<feature type="domain" description="S1 motif" evidence="11">
    <location>
        <begin position="1051"/>
        <end position="1123"/>
    </location>
</feature>
<feature type="domain" description="S1 motif" evidence="11">
    <location>
        <begin position="963"/>
        <end position="1031"/>
    </location>
</feature>
<comment type="function">
    <text evidence="7">Involved in the biogenesis of rRNA. Required for the formation of 18S and 5.8S rRNA.</text>
</comment>
<dbReference type="GO" id="GO:0032040">
    <property type="term" value="C:small-subunit processome"/>
    <property type="evidence" value="ECO:0007669"/>
    <property type="project" value="EnsemblFungi"/>
</dbReference>
<dbReference type="FunFam" id="2.40.50.140:FF:000159">
    <property type="entry name" value="rRNA biogenesis protein rrp5"/>
    <property type="match status" value="1"/>
</dbReference>
<dbReference type="KEGG" id="tbl:TBLA_0D00960"/>
<sequence length="1513" mass="169146">MAPSSKRKRDEEFPLSRQDATTQPAQSLLKNSDEVSFPRGGSSVLTPLELKQVANEAASDVLFAQKEKSTKSQSFENDRPKKKKKITKKNKNSEASSTELDESVNVVEHINFKNLKVGSILLGQITSTTKKDLCVTFTDGISGYVPITHISDHITHILEDIDDDMSDEEEKDECEKEENTHDFDELPNLNKYFKIGQWLRCSVIKNTALDAVSKKHHKKRIELSIEPSVVNPFSAEDLEKHSTVQCSVKSLEDHGATLDLGLENVTGFISKKDVPDFETLLPGSVFLANIYKKSGRSIIVNTNFSAKNSKVSHISSIDAVVPGQMVDFLCDDISSNGISGKIFGLVSSFIGISHLRTFTEEELKETYSAGSNIKCRIIASLLNKNDERVLIVSTLDQIVSLDNNIAQTEAIEAFPIGYTFDSASFLGSDSDFVYLALNEDLFGAVHRSKLGDIHISGDIQARVIGYNTIDKIYQLSTDPNALKLKYIRAADIPNGELVTGCEIINVSSDGIELKIFNGQFSAFVPPLHISDVKLSYPERKFKIGSKIKGRILEVTKRGHIIMTLKKSLVNDENKIVDDYVSAKQLQNKNEKTVATVESFKPNGCLISFFGGLRGFLPNSEISEAFVRKPEQHLRLGQTVIIKILDVDEKRFRVIASCKASNEDSQAQKLAIEKLVLGRSIIEVNVVEKTKDSVVVEDADSNLRGVIYVGHLSDSRIEQNRATIKKIKIGSKLTGVVIDKDDRTRVFNLSMKKSLIDDAKNKTLPISFSDIISLDKTTPLHGYIKSISNTGIFVAFNGKFVGLVLPSYAVESRDVDINKSFYVNQSVTSYLLRTDEENERFLLTLKNSKADQTSGAANASAISQSTENLDTIKVGDKIPARIVKVSGKHVILDLGNKITGVSFITDALNDYSVSLSDEYQNKLNKTIDATVISINTKAKKVNLSLRTNEAKQHLIESHNDIKQGDVVHGLIKNINDSGVFIYLSTNIDAFVPVSKLSDSYLKDWKKFYNPLQHVIGKVVSCESDDRILVTLRESEVNGDLKILKDYSSIEVGEIFNGNVKNVTDFGVFVKLDNTVNVTGLAHKSEIADDKIPDDLSALFGAGDRVKAIVLRVNAEKKQVSLGLKASYFSNDNYNEESNEKPMEENTEEKTETIQNADADEVIEFDNESDEDVEMEEAENSKIPISTNGLSLSTGFDWTASILDQTNDTEESEDDGDFTEIKKKSKSKKNHIVEDKTIDINTRTPESVADFERLIIGNPNSSVVWMNYMAFQLQLSEIEKAREIAERALKIINFREEAEKLNIWIAMLNLENTFGTEETLEDVFKRACQYMDSYTIHNKLISIYQMSEKLDRAAELFKTTAKKFGSEKLSIWTSWGDFLLAQNNAQEARAILANALKSLPKRNHIDIVKKFAQLEFAKGDAERGRSLFEGLIADAPKRIDIWNVYLDQEIKINEKKKVEDLFERVFTRKITRKQAKFFFNKWLVFEEGQKDDKMTSYVKAKATEFVANLGKSQSV</sequence>
<dbReference type="PROSITE" id="PS50126">
    <property type="entry name" value="S1"/>
    <property type="match status" value="8"/>
</dbReference>
<feature type="domain" description="S1 motif" evidence="11">
    <location>
        <begin position="495"/>
        <end position="565"/>
    </location>
</feature>
<feature type="domain" description="S1 motif" evidence="11">
    <location>
        <begin position="776"/>
        <end position="845"/>
    </location>
</feature>
<dbReference type="FunFam" id="2.40.50.140:FF:000155">
    <property type="entry name" value="rRNA biogenesis protein RRP5"/>
    <property type="match status" value="1"/>
</dbReference>
<dbReference type="GO" id="GO:0042134">
    <property type="term" value="F:rRNA primary transcript binding"/>
    <property type="evidence" value="ECO:0007669"/>
    <property type="project" value="EnsemblFungi"/>
</dbReference>
<evidence type="ECO:0000256" key="1">
    <source>
        <dbReference type="ARBA" id="ARBA00004604"/>
    </source>
</evidence>
<dbReference type="InterPro" id="IPR003029">
    <property type="entry name" value="S1_domain"/>
</dbReference>
<dbReference type="InterPro" id="IPR011990">
    <property type="entry name" value="TPR-like_helical_dom_sf"/>
</dbReference>
<feature type="region of interest" description="Disordered" evidence="10">
    <location>
        <begin position="1129"/>
        <end position="1154"/>
    </location>
</feature>
<feature type="compositionally biased region" description="Polar residues" evidence="10">
    <location>
        <begin position="18"/>
        <end position="30"/>
    </location>
</feature>
<keyword evidence="5" id="KW-0677">Repeat</keyword>
<feature type="domain" description="S1 motif" evidence="11">
    <location>
        <begin position="672"/>
        <end position="751"/>
    </location>
</feature>
<evidence type="ECO:0000259" key="11">
    <source>
        <dbReference type="PROSITE" id="PS50126"/>
    </source>
</evidence>
<dbReference type="InParanoid" id="I2H2K2"/>
<keyword evidence="2" id="KW-0690">Ribosome biogenesis</keyword>
<reference evidence="12 13" key="1">
    <citation type="journal article" date="2011" name="Proc. Natl. Acad. Sci. U.S.A.">
        <title>Evolutionary erosion of yeast sex chromosomes by mating-type switching accidents.</title>
        <authorList>
            <person name="Gordon J.L."/>
            <person name="Armisen D."/>
            <person name="Proux-Wera E."/>
            <person name="Oheigeartaigh S.S."/>
            <person name="Byrne K.P."/>
            <person name="Wolfe K.H."/>
        </authorList>
    </citation>
    <scope>NUCLEOTIDE SEQUENCE [LARGE SCALE GENOMIC DNA]</scope>
    <source>
        <strain evidence="13">ATCC 34711 / CBS 6284 / DSM 70876 / NBRC 10599 / NRRL Y-10934 / UCD 77-7</strain>
    </source>
</reference>
<dbReference type="OrthoDB" id="412781at2759"/>
<keyword evidence="4" id="KW-0597">Phosphoprotein</keyword>
<dbReference type="PANTHER" id="PTHR23270:SF10">
    <property type="entry name" value="PROTEIN RRP5 HOMOLOG"/>
    <property type="match status" value="1"/>
</dbReference>
<dbReference type="SUPFAM" id="SSF50249">
    <property type="entry name" value="Nucleic acid-binding proteins"/>
    <property type="match status" value="9"/>
</dbReference>
<dbReference type="FunCoup" id="I2H2K2">
    <property type="interactions" value="1302"/>
</dbReference>
<feature type="region of interest" description="Disordered" evidence="10">
    <location>
        <begin position="1"/>
        <end position="41"/>
    </location>
</feature>
<dbReference type="GO" id="GO:0034513">
    <property type="term" value="F:box H/ACA snoRNA binding"/>
    <property type="evidence" value="ECO:0007669"/>
    <property type="project" value="EnsemblFungi"/>
</dbReference>
<evidence type="ECO:0000256" key="3">
    <source>
        <dbReference type="ARBA" id="ARBA00022552"/>
    </source>
</evidence>
<feature type="domain" description="S1 motif" evidence="11">
    <location>
        <begin position="118"/>
        <end position="226"/>
    </location>
</feature>
<dbReference type="CDD" id="cd05708">
    <property type="entry name" value="S1_Rrp5_repeat_sc12"/>
    <property type="match status" value="1"/>
</dbReference>
<evidence type="ECO:0000313" key="13">
    <source>
        <dbReference type="Proteomes" id="UP000002866"/>
    </source>
</evidence>
<dbReference type="InterPro" id="IPR003107">
    <property type="entry name" value="HAT"/>
</dbReference>
<protein>
    <recommendedName>
        <fullName evidence="8">rRNA biogenesis protein RRP5</fullName>
    </recommendedName>
    <alternativeName>
        <fullName evidence="9">Ribosomal RNA-processing protein 5</fullName>
    </alternativeName>
</protein>
<dbReference type="SUPFAM" id="SSF48452">
    <property type="entry name" value="TPR-like"/>
    <property type="match status" value="1"/>
</dbReference>
<dbReference type="Gene3D" id="2.40.50.140">
    <property type="entry name" value="Nucleic acid-binding proteins"/>
    <property type="match status" value="9"/>
</dbReference>
<dbReference type="InterPro" id="IPR048059">
    <property type="entry name" value="Rrp5_S1_rpt_hs1_sc1"/>
</dbReference>
<dbReference type="InterPro" id="IPR045209">
    <property type="entry name" value="Rrp5"/>
</dbReference>
<dbReference type="CDD" id="cd00164">
    <property type="entry name" value="S1_like"/>
    <property type="match status" value="1"/>
</dbReference>
<feature type="domain" description="S1 motif" evidence="11">
    <location>
        <begin position="589"/>
        <end position="658"/>
    </location>
</feature>
<dbReference type="FunFam" id="2.40.50.140:FF:000196">
    <property type="entry name" value="rRNA biogenesis protein RRP5"/>
    <property type="match status" value="1"/>
</dbReference>
<dbReference type="RefSeq" id="XP_004180123.1">
    <property type="nucleotide sequence ID" value="XM_004180075.1"/>
</dbReference>
<keyword evidence="3" id="KW-0698">rRNA processing</keyword>
<dbReference type="OMA" id="GQYLRAY"/>
<proteinExistence type="predicted"/>
<evidence type="ECO:0000256" key="4">
    <source>
        <dbReference type="ARBA" id="ARBA00022553"/>
    </source>
</evidence>
<dbReference type="FunFam" id="1.25.40.10:FF:000671">
    <property type="entry name" value="rRNA biogenesis protein RRP5"/>
    <property type="match status" value="1"/>
</dbReference>
<dbReference type="Gene3D" id="1.25.40.10">
    <property type="entry name" value="Tetratricopeptide repeat domain"/>
    <property type="match status" value="1"/>
</dbReference>
<accession>I2H2K2</accession>
<evidence type="ECO:0000256" key="10">
    <source>
        <dbReference type="SAM" id="MobiDB-lite"/>
    </source>
</evidence>
<evidence type="ECO:0000256" key="2">
    <source>
        <dbReference type="ARBA" id="ARBA00022517"/>
    </source>
</evidence>
<dbReference type="GO" id="GO:0034511">
    <property type="term" value="F:U3 snoRNA binding"/>
    <property type="evidence" value="ECO:0007669"/>
    <property type="project" value="EnsemblFungi"/>
</dbReference>
<organism evidence="12 13">
    <name type="scientific">Henningerozyma blattae (strain ATCC 34711 / CBS 6284 / DSM 70876 / NBRC 10599 / NRRL Y-10934 / UCD 77-7)</name>
    <name type="common">Yeast</name>
    <name type="synonym">Tetrapisispora blattae</name>
    <dbReference type="NCBI Taxonomy" id="1071380"/>
    <lineage>
        <taxon>Eukaryota</taxon>
        <taxon>Fungi</taxon>
        <taxon>Dikarya</taxon>
        <taxon>Ascomycota</taxon>
        <taxon>Saccharomycotina</taxon>
        <taxon>Saccharomycetes</taxon>
        <taxon>Saccharomycetales</taxon>
        <taxon>Saccharomycetaceae</taxon>
        <taxon>Henningerozyma</taxon>
    </lineage>
</organism>
<dbReference type="GO" id="GO:0008266">
    <property type="term" value="F:poly(U) RNA binding"/>
    <property type="evidence" value="ECO:0007669"/>
    <property type="project" value="EnsemblFungi"/>
</dbReference>
<gene>
    <name evidence="12" type="primary">TBLA0D00960</name>
    <name evidence="12" type="ORF">TBLA_0D00960</name>
</gene>
<dbReference type="GO" id="GO:0034463">
    <property type="term" value="P:90S preribosome assembly"/>
    <property type="evidence" value="ECO:0007669"/>
    <property type="project" value="EnsemblFungi"/>
</dbReference>
<feature type="compositionally biased region" description="Basic and acidic residues" evidence="10">
    <location>
        <begin position="1136"/>
        <end position="1150"/>
    </location>
</feature>
<evidence type="ECO:0000256" key="5">
    <source>
        <dbReference type="ARBA" id="ARBA00022737"/>
    </source>
</evidence>
<feature type="domain" description="S1 motif" evidence="11">
    <location>
        <begin position="874"/>
        <end position="945"/>
    </location>
</feature>
<dbReference type="eggNOG" id="KOG1070">
    <property type="taxonomic scope" value="Eukaryota"/>
</dbReference>
<evidence type="ECO:0000256" key="9">
    <source>
        <dbReference type="ARBA" id="ARBA00076674"/>
    </source>
</evidence>
<dbReference type="CDD" id="cd05693">
    <property type="entry name" value="S1_Rrp5_repeat_hs1_sc1"/>
    <property type="match status" value="1"/>
</dbReference>
<dbReference type="GO" id="GO:0000464">
    <property type="term" value="P:endonucleolytic cleavage in ITS1 upstream of 5.8S rRNA from tricistronic rRNA transcript (SSU-rRNA, 5.8S rRNA, LSU-rRNA)"/>
    <property type="evidence" value="ECO:0007669"/>
    <property type="project" value="EnsemblFungi"/>
</dbReference>
<dbReference type="Proteomes" id="UP000002866">
    <property type="component" value="Chromosome 4"/>
</dbReference>
<dbReference type="SMART" id="SM00386">
    <property type="entry name" value="HAT"/>
    <property type="match status" value="6"/>
</dbReference>
<dbReference type="HOGENOM" id="CLU_000845_0_0_1"/>
<dbReference type="EMBL" id="HE806319">
    <property type="protein sequence ID" value="CCH60604.1"/>
    <property type="molecule type" value="Genomic_DNA"/>
</dbReference>
<keyword evidence="13" id="KW-1185">Reference proteome</keyword>
<evidence type="ECO:0000313" key="12">
    <source>
        <dbReference type="EMBL" id="CCH60604.1"/>
    </source>
</evidence>
<feature type="compositionally biased region" description="Basic residues" evidence="10">
    <location>
        <begin position="80"/>
        <end position="90"/>
    </location>
</feature>
<keyword evidence="6" id="KW-0539">Nucleus</keyword>
<dbReference type="InterPro" id="IPR012340">
    <property type="entry name" value="NA-bd_OB-fold"/>
</dbReference>
<evidence type="ECO:0000256" key="6">
    <source>
        <dbReference type="ARBA" id="ARBA00023242"/>
    </source>
</evidence>
<dbReference type="Pfam" id="PF00575">
    <property type="entry name" value="S1"/>
    <property type="match status" value="3"/>
</dbReference>
<dbReference type="GO" id="GO:0000480">
    <property type="term" value="P:endonucleolytic cleavage in 5'-ETS of tricistronic rRNA transcript (SSU-rRNA, 5.8S rRNA, LSU-rRNA)"/>
    <property type="evidence" value="ECO:0007669"/>
    <property type="project" value="EnsemblFungi"/>
</dbReference>
<dbReference type="STRING" id="1071380.I2H2K2"/>
<dbReference type="GO" id="GO:0034512">
    <property type="term" value="F:box C/D sno(s)RNA binding"/>
    <property type="evidence" value="ECO:0007669"/>
    <property type="project" value="EnsemblFungi"/>
</dbReference>
<evidence type="ECO:0000256" key="7">
    <source>
        <dbReference type="ARBA" id="ARBA00055575"/>
    </source>
</evidence>